<comment type="caution">
    <text evidence="1">The sequence shown here is derived from an EMBL/GenBank/DDBJ whole genome shotgun (WGS) entry which is preliminary data.</text>
</comment>
<proteinExistence type="predicted"/>
<gene>
    <name evidence="1" type="ORF">Tci_893249</name>
</gene>
<evidence type="ECO:0000313" key="1">
    <source>
        <dbReference type="EMBL" id="GFD21280.1"/>
    </source>
</evidence>
<sequence length="125" mass="13403">MDDVSKQGRIIANIDADVGVTLKDIAKDVVVDAEIKESADIQGRQAESQAQTYQIDLEHADKVLSMQDDEVEPVKVQEVVEVVTTGKLMTKVVTTASTTITTVVPQLTIAAAPTLTTAPSAARRR</sequence>
<accession>A0A699UFJ3</accession>
<reference evidence="1" key="1">
    <citation type="journal article" date="2019" name="Sci. Rep.">
        <title>Draft genome of Tanacetum cinerariifolium, the natural source of mosquito coil.</title>
        <authorList>
            <person name="Yamashiro T."/>
            <person name="Shiraishi A."/>
            <person name="Satake H."/>
            <person name="Nakayama K."/>
        </authorList>
    </citation>
    <scope>NUCLEOTIDE SEQUENCE</scope>
</reference>
<name>A0A699UFJ3_TANCI</name>
<protein>
    <submittedName>
        <fullName evidence="1">Uncharacterized protein</fullName>
    </submittedName>
</protein>
<feature type="non-terminal residue" evidence="1">
    <location>
        <position position="125"/>
    </location>
</feature>
<dbReference type="AlphaFoldDB" id="A0A699UFJ3"/>
<dbReference type="EMBL" id="BKCJ011328596">
    <property type="protein sequence ID" value="GFD21280.1"/>
    <property type="molecule type" value="Genomic_DNA"/>
</dbReference>
<organism evidence="1">
    <name type="scientific">Tanacetum cinerariifolium</name>
    <name type="common">Dalmatian daisy</name>
    <name type="synonym">Chrysanthemum cinerariifolium</name>
    <dbReference type="NCBI Taxonomy" id="118510"/>
    <lineage>
        <taxon>Eukaryota</taxon>
        <taxon>Viridiplantae</taxon>
        <taxon>Streptophyta</taxon>
        <taxon>Embryophyta</taxon>
        <taxon>Tracheophyta</taxon>
        <taxon>Spermatophyta</taxon>
        <taxon>Magnoliopsida</taxon>
        <taxon>eudicotyledons</taxon>
        <taxon>Gunneridae</taxon>
        <taxon>Pentapetalae</taxon>
        <taxon>asterids</taxon>
        <taxon>campanulids</taxon>
        <taxon>Asterales</taxon>
        <taxon>Asteraceae</taxon>
        <taxon>Asteroideae</taxon>
        <taxon>Anthemideae</taxon>
        <taxon>Anthemidinae</taxon>
        <taxon>Tanacetum</taxon>
    </lineage>
</organism>